<dbReference type="STRING" id="1120920.SAMN03080599_02472"/>
<name>A0A1G5S3T2_9FIRM</name>
<sequence length="165" mass="18769">MKLYEAWEAQAAQERSEKEYQAFWQDYLLKEQGVYEKMLGEKNTKLTGTIAALAEANGMDAMTFAGFLDGINTSLVEPLVLEDLEETTEIDAEVDFEKLYFNMLDAKADWLFNLPAWDDILTVEQRKEIKKEFNKTKTVVKEAKVGRNDPCPCGSGKKYKKCCGA</sequence>
<dbReference type="Gene3D" id="3.10.450.50">
    <property type="match status" value="1"/>
</dbReference>
<accession>A0A1G5S3T2</accession>
<proteinExistence type="predicted"/>
<dbReference type="Proteomes" id="UP000199208">
    <property type="component" value="Unassembled WGS sequence"/>
</dbReference>
<dbReference type="OrthoDB" id="5872at2"/>
<dbReference type="PANTHER" id="PTHR33747:SF1">
    <property type="entry name" value="ADENYLATE CYCLASE-ASSOCIATED CAP C-TERMINAL DOMAIN-CONTAINING PROTEIN"/>
    <property type="match status" value="1"/>
</dbReference>
<evidence type="ECO:0000313" key="1">
    <source>
        <dbReference type="EMBL" id="SCZ80838.1"/>
    </source>
</evidence>
<organism evidence="1 2">
    <name type="scientific">Acidaminobacter hydrogenoformans DSM 2784</name>
    <dbReference type="NCBI Taxonomy" id="1120920"/>
    <lineage>
        <taxon>Bacteria</taxon>
        <taxon>Bacillati</taxon>
        <taxon>Bacillota</taxon>
        <taxon>Clostridia</taxon>
        <taxon>Peptostreptococcales</taxon>
        <taxon>Acidaminobacteraceae</taxon>
        <taxon>Acidaminobacter</taxon>
    </lineage>
</organism>
<dbReference type="AlphaFoldDB" id="A0A1G5S3T2"/>
<protein>
    <submittedName>
        <fullName evidence="1">SEC-C motif-containing protein</fullName>
    </submittedName>
</protein>
<dbReference type="PANTHER" id="PTHR33747">
    <property type="entry name" value="UPF0225 PROTEIN SCO1677"/>
    <property type="match status" value="1"/>
</dbReference>
<dbReference type="InterPro" id="IPR004027">
    <property type="entry name" value="SEC_C_motif"/>
</dbReference>
<dbReference type="Pfam" id="PF02810">
    <property type="entry name" value="SEC-C"/>
    <property type="match status" value="1"/>
</dbReference>
<dbReference type="NCBIfam" id="NF004088">
    <property type="entry name" value="PRK05590.1"/>
    <property type="match status" value="1"/>
</dbReference>
<reference evidence="1 2" key="1">
    <citation type="submission" date="2016-10" db="EMBL/GenBank/DDBJ databases">
        <authorList>
            <person name="de Groot N.N."/>
        </authorList>
    </citation>
    <scope>NUCLEOTIDE SEQUENCE [LARGE SCALE GENOMIC DNA]</scope>
    <source>
        <strain evidence="1 2">DSM 2784</strain>
    </source>
</reference>
<gene>
    <name evidence="1" type="ORF">SAMN03080599_02472</name>
</gene>
<evidence type="ECO:0000313" key="2">
    <source>
        <dbReference type="Proteomes" id="UP000199208"/>
    </source>
</evidence>
<dbReference type="RefSeq" id="WP_092591954.1">
    <property type="nucleotide sequence ID" value="NZ_FMWL01000014.1"/>
</dbReference>
<dbReference type="SUPFAM" id="SSF103642">
    <property type="entry name" value="Sec-C motif"/>
    <property type="match status" value="1"/>
</dbReference>
<keyword evidence="2" id="KW-1185">Reference proteome</keyword>
<dbReference type="EMBL" id="FMWL01000014">
    <property type="protein sequence ID" value="SCZ80838.1"/>
    <property type="molecule type" value="Genomic_DNA"/>
</dbReference>